<feature type="compositionally biased region" description="Basic and acidic residues" evidence="2">
    <location>
        <begin position="75"/>
        <end position="91"/>
    </location>
</feature>
<name>A0A1F5H210_9BACT</name>
<proteinExistence type="predicted"/>
<dbReference type="InterPro" id="IPR012677">
    <property type="entry name" value="Nucleotide-bd_a/b_plait_sf"/>
</dbReference>
<reference evidence="4 5" key="1">
    <citation type="journal article" date="2016" name="Nat. Commun.">
        <title>Thousands of microbial genomes shed light on interconnected biogeochemical processes in an aquifer system.</title>
        <authorList>
            <person name="Anantharaman K."/>
            <person name="Brown C.T."/>
            <person name="Hug L.A."/>
            <person name="Sharon I."/>
            <person name="Castelle C.J."/>
            <person name="Probst A.J."/>
            <person name="Thomas B.C."/>
            <person name="Singh A."/>
            <person name="Wilkins M.J."/>
            <person name="Karaoz U."/>
            <person name="Brodie E.L."/>
            <person name="Williams K.H."/>
            <person name="Hubbard S.S."/>
            <person name="Banfield J.F."/>
        </authorList>
    </citation>
    <scope>NUCLEOTIDE SEQUENCE [LARGE SCALE GENOMIC DNA]</scope>
</reference>
<feature type="region of interest" description="Disordered" evidence="2">
    <location>
        <begin position="71"/>
        <end position="98"/>
    </location>
</feature>
<sequence>MTNKLFIGSLSYSATDLQLEEHFSKIGKVLSAKVITDRYSGQGKGFGFVEMSTEEEAKKAMKELNDTTLDGRNIVVKEAKPQEDRSNRRNDGPGSIRW</sequence>
<dbReference type="GO" id="GO:0003723">
    <property type="term" value="F:RNA binding"/>
    <property type="evidence" value="ECO:0007669"/>
    <property type="project" value="UniProtKB-KW"/>
</dbReference>
<dbReference type="AlphaFoldDB" id="A0A1F5H210"/>
<dbReference type="Pfam" id="PF00076">
    <property type="entry name" value="RRM_1"/>
    <property type="match status" value="1"/>
</dbReference>
<keyword evidence="1" id="KW-0694">RNA-binding</keyword>
<dbReference type="InterPro" id="IPR000504">
    <property type="entry name" value="RRM_dom"/>
</dbReference>
<dbReference type="SUPFAM" id="SSF54928">
    <property type="entry name" value="RNA-binding domain, RBD"/>
    <property type="match status" value="1"/>
</dbReference>
<dbReference type="InterPro" id="IPR048289">
    <property type="entry name" value="RRM2_NsCP33-like"/>
</dbReference>
<evidence type="ECO:0000256" key="1">
    <source>
        <dbReference type="ARBA" id="ARBA00022884"/>
    </source>
</evidence>
<dbReference type="PANTHER" id="PTHR48027">
    <property type="entry name" value="HETEROGENEOUS NUCLEAR RIBONUCLEOPROTEIN 87F-RELATED"/>
    <property type="match status" value="1"/>
</dbReference>
<dbReference type="SMART" id="SM00360">
    <property type="entry name" value="RRM"/>
    <property type="match status" value="1"/>
</dbReference>
<evidence type="ECO:0000259" key="3">
    <source>
        <dbReference type="PROSITE" id="PS50102"/>
    </source>
</evidence>
<dbReference type="EMBL" id="MFBO01000017">
    <property type="protein sequence ID" value="OGD98085.1"/>
    <property type="molecule type" value="Genomic_DNA"/>
</dbReference>
<gene>
    <name evidence="4" type="ORF">A3A49_00445</name>
</gene>
<feature type="domain" description="RRM" evidence="3">
    <location>
        <begin position="3"/>
        <end position="81"/>
    </location>
</feature>
<protein>
    <submittedName>
        <fullName evidence="4">RNA-binding protein</fullName>
    </submittedName>
</protein>
<organism evidence="4 5">
    <name type="scientific">Candidatus Curtissbacteria bacterium RIFCSPLOWO2_01_FULL_38_11b</name>
    <dbReference type="NCBI Taxonomy" id="1797725"/>
    <lineage>
        <taxon>Bacteria</taxon>
        <taxon>Candidatus Curtissiibacteriota</taxon>
    </lineage>
</organism>
<evidence type="ECO:0000313" key="5">
    <source>
        <dbReference type="Proteomes" id="UP000176740"/>
    </source>
</evidence>
<dbReference type="PROSITE" id="PS50102">
    <property type="entry name" value="RRM"/>
    <property type="match status" value="1"/>
</dbReference>
<evidence type="ECO:0000313" key="4">
    <source>
        <dbReference type="EMBL" id="OGD98085.1"/>
    </source>
</evidence>
<dbReference type="InterPro" id="IPR035979">
    <property type="entry name" value="RBD_domain_sf"/>
</dbReference>
<dbReference type="CDD" id="cd21608">
    <property type="entry name" value="RRM2_NsCP33_like"/>
    <property type="match status" value="1"/>
</dbReference>
<dbReference type="Proteomes" id="UP000176740">
    <property type="component" value="Unassembled WGS sequence"/>
</dbReference>
<evidence type="ECO:0000256" key="2">
    <source>
        <dbReference type="SAM" id="MobiDB-lite"/>
    </source>
</evidence>
<dbReference type="InterPro" id="IPR052462">
    <property type="entry name" value="SLIRP/GR-RBP-like"/>
</dbReference>
<accession>A0A1F5H210</accession>
<dbReference type="Gene3D" id="3.30.70.330">
    <property type="match status" value="1"/>
</dbReference>
<dbReference type="STRING" id="1797725.A3A49_00445"/>
<comment type="caution">
    <text evidence="4">The sequence shown here is derived from an EMBL/GenBank/DDBJ whole genome shotgun (WGS) entry which is preliminary data.</text>
</comment>